<accession>A0A1M7BLG6</accession>
<dbReference type="PROSITE" id="PS50928">
    <property type="entry name" value="ABC_TM1"/>
    <property type="match status" value="1"/>
</dbReference>
<dbReference type="GO" id="GO:0005886">
    <property type="term" value="C:plasma membrane"/>
    <property type="evidence" value="ECO:0007669"/>
    <property type="project" value="UniProtKB-SubCell"/>
</dbReference>
<gene>
    <name evidence="9" type="ORF">SAMN02745136_05162</name>
</gene>
<dbReference type="CDD" id="cd06261">
    <property type="entry name" value="TM_PBP2"/>
    <property type="match status" value="1"/>
</dbReference>
<name>A0A1M7BLG6_9FIRM</name>
<evidence type="ECO:0000256" key="5">
    <source>
        <dbReference type="ARBA" id="ARBA00022989"/>
    </source>
</evidence>
<feature type="transmembrane region" description="Helical" evidence="7">
    <location>
        <begin position="263"/>
        <end position="282"/>
    </location>
</feature>
<dbReference type="RefSeq" id="WP_073280069.1">
    <property type="nucleotide sequence ID" value="NZ_FRAC01000037.1"/>
</dbReference>
<keyword evidence="2 7" id="KW-0813">Transport</keyword>
<dbReference type="Pfam" id="PF00528">
    <property type="entry name" value="BPD_transp_1"/>
    <property type="match status" value="1"/>
</dbReference>
<feature type="transmembrane region" description="Helical" evidence="7">
    <location>
        <begin position="76"/>
        <end position="104"/>
    </location>
</feature>
<dbReference type="InterPro" id="IPR035906">
    <property type="entry name" value="MetI-like_sf"/>
</dbReference>
<dbReference type="STRING" id="1121322.SAMN02745136_05162"/>
<dbReference type="Proteomes" id="UP000184386">
    <property type="component" value="Unassembled WGS sequence"/>
</dbReference>
<evidence type="ECO:0000256" key="7">
    <source>
        <dbReference type="RuleBase" id="RU363032"/>
    </source>
</evidence>
<sequence>MKDIKIKKHYAPSDRVFDIISFLFLALVVVICVYPFWNIFIISINDATDAIRGGIYFLPRKLSLASYKDILTRQTFLHSILVTVLRTLTGTPLAVLATTALAYVLSRQELLWKKPVTILFVFTMYFGGGLVPYYMVLKNLNMLDNFIVFIFPNLISVYNMILVKNYIEGMPQELFESSKIDGANDLIIFTRIILPLCKPIIMTIALFVAIMHWNSWFDAYLYTNSQSLKVMQSVLVEILNQYQTSAANQTASRVGQSVTPDSIRMAATMVATIPIIMVYPFIQKYFVKGIMLGAVKS</sequence>
<feature type="transmembrane region" description="Helical" evidence="7">
    <location>
        <begin position="16"/>
        <end position="37"/>
    </location>
</feature>
<dbReference type="PANTHER" id="PTHR43744">
    <property type="entry name" value="ABC TRANSPORTER PERMEASE PROTEIN MG189-RELATED-RELATED"/>
    <property type="match status" value="1"/>
</dbReference>
<evidence type="ECO:0000313" key="9">
    <source>
        <dbReference type="EMBL" id="SHL55409.1"/>
    </source>
</evidence>
<dbReference type="Gene3D" id="1.10.3720.10">
    <property type="entry name" value="MetI-like"/>
    <property type="match status" value="1"/>
</dbReference>
<dbReference type="InterPro" id="IPR000515">
    <property type="entry name" value="MetI-like"/>
</dbReference>
<feature type="domain" description="ABC transmembrane type-1" evidence="8">
    <location>
        <begin position="80"/>
        <end position="282"/>
    </location>
</feature>
<evidence type="ECO:0000256" key="4">
    <source>
        <dbReference type="ARBA" id="ARBA00022692"/>
    </source>
</evidence>
<evidence type="ECO:0000256" key="3">
    <source>
        <dbReference type="ARBA" id="ARBA00022475"/>
    </source>
</evidence>
<feature type="transmembrane region" description="Helical" evidence="7">
    <location>
        <begin position="188"/>
        <end position="213"/>
    </location>
</feature>
<evidence type="ECO:0000256" key="6">
    <source>
        <dbReference type="ARBA" id="ARBA00023136"/>
    </source>
</evidence>
<feature type="transmembrane region" description="Helical" evidence="7">
    <location>
        <begin position="116"/>
        <end position="134"/>
    </location>
</feature>
<keyword evidence="10" id="KW-1185">Reference proteome</keyword>
<evidence type="ECO:0000256" key="2">
    <source>
        <dbReference type="ARBA" id="ARBA00022448"/>
    </source>
</evidence>
<keyword evidence="6 7" id="KW-0472">Membrane</keyword>
<feature type="transmembrane region" description="Helical" evidence="7">
    <location>
        <begin position="146"/>
        <end position="167"/>
    </location>
</feature>
<evidence type="ECO:0000313" key="10">
    <source>
        <dbReference type="Proteomes" id="UP000184386"/>
    </source>
</evidence>
<comment type="subcellular location">
    <subcellularLocation>
        <location evidence="1 7">Cell membrane</location>
        <topology evidence="1 7">Multi-pass membrane protein</topology>
    </subcellularLocation>
</comment>
<evidence type="ECO:0000256" key="1">
    <source>
        <dbReference type="ARBA" id="ARBA00004651"/>
    </source>
</evidence>
<dbReference type="GO" id="GO:0055085">
    <property type="term" value="P:transmembrane transport"/>
    <property type="evidence" value="ECO:0007669"/>
    <property type="project" value="InterPro"/>
</dbReference>
<dbReference type="PANTHER" id="PTHR43744:SF9">
    <property type="entry name" value="POLYGALACTURONAN_RHAMNOGALACTURONAN TRANSPORT SYSTEM PERMEASE PROTEIN YTCP"/>
    <property type="match status" value="1"/>
</dbReference>
<organism evidence="9 10">
    <name type="scientific">Anaerocolumna jejuensis DSM 15929</name>
    <dbReference type="NCBI Taxonomy" id="1121322"/>
    <lineage>
        <taxon>Bacteria</taxon>
        <taxon>Bacillati</taxon>
        <taxon>Bacillota</taxon>
        <taxon>Clostridia</taxon>
        <taxon>Lachnospirales</taxon>
        <taxon>Lachnospiraceae</taxon>
        <taxon>Anaerocolumna</taxon>
    </lineage>
</organism>
<comment type="similarity">
    <text evidence="7">Belongs to the binding-protein-dependent transport system permease family.</text>
</comment>
<keyword evidence="3" id="KW-1003">Cell membrane</keyword>
<dbReference type="AlphaFoldDB" id="A0A1M7BLG6"/>
<evidence type="ECO:0000259" key="8">
    <source>
        <dbReference type="PROSITE" id="PS50928"/>
    </source>
</evidence>
<proteinExistence type="inferred from homology"/>
<dbReference type="SUPFAM" id="SSF161098">
    <property type="entry name" value="MetI-like"/>
    <property type="match status" value="1"/>
</dbReference>
<keyword evidence="5 7" id="KW-1133">Transmembrane helix</keyword>
<dbReference type="OrthoDB" id="157184at2"/>
<keyword evidence="4 7" id="KW-0812">Transmembrane</keyword>
<protein>
    <submittedName>
        <fullName evidence="9">Putative aldouronate transport system permease protein</fullName>
    </submittedName>
</protein>
<dbReference type="EMBL" id="FRAC01000037">
    <property type="protein sequence ID" value="SHL55409.1"/>
    <property type="molecule type" value="Genomic_DNA"/>
</dbReference>
<reference evidence="9 10" key="1">
    <citation type="submission" date="2016-11" db="EMBL/GenBank/DDBJ databases">
        <authorList>
            <person name="Jaros S."/>
            <person name="Januszkiewicz K."/>
            <person name="Wedrychowicz H."/>
        </authorList>
    </citation>
    <scope>NUCLEOTIDE SEQUENCE [LARGE SCALE GENOMIC DNA]</scope>
    <source>
        <strain evidence="9 10">DSM 15929</strain>
    </source>
</reference>